<evidence type="ECO:0000313" key="2">
    <source>
        <dbReference type="Proteomes" id="UP001179952"/>
    </source>
</evidence>
<dbReference type="Proteomes" id="UP001179952">
    <property type="component" value="Unassembled WGS sequence"/>
</dbReference>
<dbReference type="EMBL" id="JAUJYN010000007">
    <property type="protein sequence ID" value="KAK1266273.1"/>
    <property type="molecule type" value="Genomic_DNA"/>
</dbReference>
<keyword evidence="2" id="KW-1185">Reference proteome</keyword>
<comment type="caution">
    <text evidence="1">The sequence shown here is derived from an EMBL/GenBank/DDBJ whole genome shotgun (WGS) entry which is preliminary data.</text>
</comment>
<sequence length="88" mass="9558">MIDWIASIICFWPPCGLPIGTFFSKDNGSSNPCEATVYGGDFTFCKVTEAQRTDLVGEFVGHTGPKTRRKMAQTPLHIVAGYNNEGSA</sequence>
<dbReference type="AlphaFoldDB" id="A0AAV9AQ83"/>
<reference evidence="1" key="2">
    <citation type="submission" date="2023-06" db="EMBL/GenBank/DDBJ databases">
        <authorList>
            <person name="Ma L."/>
            <person name="Liu K.-W."/>
            <person name="Li Z."/>
            <person name="Hsiao Y.-Y."/>
            <person name="Qi Y."/>
            <person name="Fu T."/>
            <person name="Tang G."/>
            <person name="Zhang D."/>
            <person name="Sun W.-H."/>
            <person name="Liu D.-K."/>
            <person name="Li Y."/>
            <person name="Chen G.-Z."/>
            <person name="Liu X.-D."/>
            <person name="Liao X.-Y."/>
            <person name="Jiang Y.-T."/>
            <person name="Yu X."/>
            <person name="Hao Y."/>
            <person name="Huang J."/>
            <person name="Zhao X.-W."/>
            <person name="Ke S."/>
            <person name="Chen Y.-Y."/>
            <person name="Wu W.-L."/>
            <person name="Hsu J.-L."/>
            <person name="Lin Y.-F."/>
            <person name="Huang M.-D."/>
            <person name="Li C.-Y."/>
            <person name="Huang L."/>
            <person name="Wang Z.-W."/>
            <person name="Zhao X."/>
            <person name="Zhong W.-Y."/>
            <person name="Peng D.-H."/>
            <person name="Ahmad S."/>
            <person name="Lan S."/>
            <person name="Zhang J.-S."/>
            <person name="Tsai W.-C."/>
            <person name="Van De Peer Y."/>
            <person name="Liu Z.-J."/>
        </authorList>
    </citation>
    <scope>NUCLEOTIDE SEQUENCE</scope>
    <source>
        <strain evidence="1">SCP</strain>
        <tissue evidence="1">Leaves</tissue>
    </source>
</reference>
<gene>
    <name evidence="1" type="ORF">QJS04_geneDACA019348</name>
</gene>
<protein>
    <submittedName>
        <fullName evidence="1">Uncharacterized protein</fullName>
    </submittedName>
</protein>
<proteinExistence type="predicted"/>
<evidence type="ECO:0000313" key="1">
    <source>
        <dbReference type="EMBL" id="KAK1266273.1"/>
    </source>
</evidence>
<accession>A0AAV9AQ83</accession>
<name>A0AAV9AQ83_ACOGR</name>
<organism evidence="1 2">
    <name type="scientific">Acorus gramineus</name>
    <name type="common">Dwarf sweet flag</name>
    <dbReference type="NCBI Taxonomy" id="55184"/>
    <lineage>
        <taxon>Eukaryota</taxon>
        <taxon>Viridiplantae</taxon>
        <taxon>Streptophyta</taxon>
        <taxon>Embryophyta</taxon>
        <taxon>Tracheophyta</taxon>
        <taxon>Spermatophyta</taxon>
        <taxon>Magnoliopsida</taxon>
        <taxon>Liliopsida</taxon>
        <taxon>Acoraceae</taxon>
        <taxon>Acorus</taxon>
    </lineage>
</organism>
<reference evidence="1" key="1">
    <citation type="journal article" date="2023" name="Nat. Commun.">
        <title>Diploid and tetraploid genomes of Acorus and the evolution of monocots.</title>
        <authorList>
            <person name="Ma L."/>
            <person name="Liu K.W."/>
            <person name="Li Z."/>
            <person name="Hsiao Y.Y."/>
            <person name="Qi Y."/>
            <person name="Fu T."/>
            <person name="Tang G.D."/>
            <person name="Zhang D."/>
            <person name="Sun W.H."/>
            <person name="Liu D.K."/>
            <person name="Li Y."/>
            <person name="Chen G.Z."/>
            <person name="Liu X.D."/>
            <person name="Liao X.Y."/>
            <person name="Jiang Y.T."/>
            <person name="Yu X."/>
            <person name="Hao Y."/>
            <person name="Huang J."/>
            <person name="Zhao X.W."/>
            <person name="Ke S."/>
            <person name="Chen Y.Y."/>
            <person name="Wu W.L."/>
            <person name="Hsu J.L."/>
            <person name="Lin Y.F."/>
            <person name="Huang M.D."/>
            <person name="Li C.Y."/>
            <person name="Huang L."/>
            <person name="Wang Z.W."/>
            <person name="Zhao X."/>
            <person name="Zhong W.Y."/>
            <person name="Peng D.H."/>
            <person name="Ahmad S."/>
            <person name="Lan S."/>
            <person name="Zhang J.S."/>
            <person name="Tsai W.C."/>
            <person name="Van de Peer Y."/>
            <person name="Liu Z.J."/>
        </authorList>
    </citation>
    <scope>NUCLEOTIDE SEQUENCE</scope>
    <source>
        <strain evidence="1">SCP</strain>
    </source>
</reference>